<accession>A0A812MQX7</accession>
<proteinExistence type="predicted"/>
<dbReference type="PROSITE" id="PS50089">
    <property type="entry name" value="ZF_RING_2"/>
    <property type="match status" value="1"/>
</dbReference>
<comment type="caution">
    <text evidence="3">The sequence shown here is derived from an EMBL/GenBank/DDBJ whole genome shotgun (WGS) entry which is preliminary data.</text>
</comment>
<dbReference type="Gene3D" id="3.30.40.10">
    <property type="entry name" value="Zinc/RING finger domain, C3HC4 (zinc finger)"/>
    <property type="match status" value="1"/>
</dbReference>
<name>A0A812MQX7_SYMPI</name>
<keyword evidence="4" id="KW-1185">Reference proteome</keyword>
<evidence type="ECO:0000259" key="2">
    <source>
        <dbReference type="PROSITE" id="PS50089"/>
    </source>
</evidence>
<evidence type="ECO:0000313" key="3">
    <source>
        <dbReference type="EMBL" id="CAE7279794.1"/>
    </source>
</evidence>
<gene>
    <name evidence="3" type="ORF">SPIL2461_LOCUS6271</name>
</gene>
<keyword evidence="1" id="KW-0479">Metal-binding</keyword>
<keyword evidence="1" id="KW-0863">Zinc-finger</keyword>
<dbReference type="GO" id="GO:0008270">
    <property type="term" value="F:zinc ion binding"/>
    <property type="evidence" value="ECO:0007669"/>
    <property type="project" value="UniProtKB-KW"/>
</dbReference>
<dbReference type="Proteomes" id="UP000649617">
    <property type="component" value="Unassembled WGS sequence"/>
</dbReference>
<protein>
    <recommendedName>
        <fullName evidence="2">RING-type domain-containing protein</fullName>
    </recommendedName>
</protein>
<reference evidence="3" key="1">
    <citation type="submission" date="2021-02" db="EMBL/GenBank/DDBJ databases">
        <authorList>
            <person name="Dougan E. K."/>
            <person name="Rhodes N."/>
            <person name="Thang M."/>
            <person name="Chan C."/>
        </authorList>
    </citation>
    <scope>NUCLEOTIDE SEQUENCE</scope>
</reference>
<evidence type="ECO:0000313" key="4">
    <source>
        <dbReference type="Proteomes" id="UP000649617"/>
    </source>
</evidence>
<dbReference type="EMBL" id="CAJNIZ010009335">
    <property type="protein sequence ID" value="CAE7279794.1"/>
    <property type="molecule type" value="Genomic_DNA"/>
</dbReference>
<organism evidence="3 4">
    <name type="scientific">Symbiodinium pilosum</name>
    <name type="common">Dinoflagellate</name>
    <dbReference type="NCBI Taxonomy" id="2952"/>
    <lineage>
        <taxon>Eukaryota</taxon>
        <taxon>Sar</taxon>
        <taxon>Alveolata</taxon>
        <taxon>Dinophyceae</taxon>
        <taxon>Suessiales</taxon>
        <taxon>Symbiodiniaceae</taxon>
        <taxon>Symbiodinium</taxon>
    </lineage>
</organism>
<dbReference type="AlphaFoldDB" id="A0A812MQX7"/>
<sequence length="226" mass="24783">MKLAMDELSTLILPWLQELVEDYSRGSRSTKIFCVKDVAGCRVRDACIHLCRSDWDVEAALQSFYSSVESGKKVEAKPKAAASWSTRGAKLKKNEVDCPICAETYTAGNASVMTHCCFQVFCERCRQRVTDEAGRLNCPFCRGADGLPCLDLDSEEERPAPSRLERLLQAPQWLAARLGAGTRSAESPRTPRTPTTLRSLSDGLRQLVPACMLCAAVVICNACAST</sequence>
<feature type="domain" description="RING-type" evidence="2">
    <location>
        <begin position="98"/>
        <end position="142"/>
    </location>
</feature>
<dbReference type="InterPro" id="IPR013083">
    <property type="entry name" value="Znf_RING/FYVE/PHD"/>
</dbReference>
<keyword evidence="1" id="KW-0862">Zinc</keyword>
<evidence type="ECO:0000256" key="1">
    <source>
        <dbReference type="PROSITE-ProRule" id="PRU00175"/>
    </source>
</evidence>
<dbReference type="SUPFAM" id="SSF57850">
    <property type="entry name" value="RING/U-box"/>
    <property type="match status" value="1"/>
</dbReference>
<dbReference type="OrthoDB" id="438099at2759"/>
<dbReference type="InterPro" id="IPR001841">
    <property type="entry name" value="Znf_RING"/>
</dbReference>